<evidence type="ECO:0000313" key="1">
    <source>
        <dbReference type="EMBL" id="KGK34499.1"/>
    </source>
</evidence>
<organism evidence="1 2">
    <name type="scientific">Pichia kudriavzevii</name>
    <name type="common">Yeast</name>
    <name type="synonym">Issatchenkia orientalis</name>
    <dbReference type="NCBI Taxonomy" id="4909"/>
    <lineage>
        <taxon>Eukaryota</taxon>
        <taxon>Fungi</taxon>
        <taxon>Dikarya</taxon>
        <taxon>Ascomycota</taxon>
        <taxon>Saccharomycotina</taxon>
        <taxon>Pichiomycetes</taxon>
        <taxon>Pichiales</taxon>
        <taxon>Pichiaceae</taxon>
        <taxon>Pichia</taxon>
    </lineage>
</organism>
<proteinExistence type="predicted"/>
<feature type="non-terminal residue" evidence="1">
    <location>
        <position position="1"/>
    </location>
</feature>
<evidence type="ECO:0000313" key="2">
    <source>
        <dbReference type="Proteomes" id="UP000029867"/>
    </source>
</evidence>
<accession>A0A099NR10</accession>
<dbReference type="Proteomes" id="UP000029867">
    <property type="component" value="Unassembled WGS sequence"/>
</dbReference>
<gene>
    <name evidence="1" type="ORF">JL09_g6354</name>
</gene>
<sequence length="39" mass="4609">DALDPQEFLLKKDIWQINLSNHILDYCVSAKFTVLYLQL</sequence>
<dbReference type="EMBL" id="JQFK01001579">
    <property type="protein sequence ID" value="KGK34499.1"/>
    <property type="molecule type" value="Genomic_DNA"/>
</dbReference>
<protein>
    <submittedName>
        <fullName evidence="1">Uncharacterized protein</fullName>
    </submittedName>
</protein>
<dbReference type="AlphaFoldDB" id="A0A099NR10"/>
<reference evidence="2" key="1">
    <citation type="journal article" date="2014" name="Microb. Cell Fact.">
        <title>Exploiting Issatchenkia orientalis SD108 for succinic acid production.</title>
        <authorList>
            <person name="Xiao H."/>
            <person name="Shao Z."/>
            <person name="Jiang Y."/>
            <person name="Dole S."/>
            <person name="Zhao H."/>
        </authorList>
    </citation>
    <scope>NUCLEOTIDE SEQUENCE [LARGE SCALE GENOMIC DNA]</scope>
    <source>
        <strain evidence="2">SD108</strain>
    </source>
</reference>
<comment type="caution">
    <text evidence="1">The sequence shown here is derived from an EMBL/GenBank/DDBJ whole genome shotgun (WGS) entry which is preliminary data.</text>
</comment>
<dbReference type="HOGENOM" id="CLU_3322430_0_0_1"/>
<name>A0A099NR10_PICKU</name>